<evidence type="ECO:0000313" key="2">
    <source>
        <dbReference type="Proteomes" id="UP000275846"/>
    </source>
</evidence>
<name>A0A3P7D1E9_SCHSO</name>
<accession>A0A3P7D1E9</accession>
<protein>
    <submittedName>
        <fullName evidence="1">Uncharacterized protein</fullName>
    </submittedName>
</protein>
<proteinExistence type="predicted"/>
<dbReference type="Proteomes" id="UP000275846">
    <property type="component" value="Unassembled WGS sequence"/>
</dbReference>
<dbReference type="AlphaFoldDB" id="A0A3P7D1E9"/>
<evidence type="ECO:0000313" key="1">
    <source>
        <dbReference type="EMBL" id="VDL81397.1"/>
    </source>
</evidence>
<sequence>MFESDYGDRVGMPEILKRYKGKNLGVYAVCIAKDTSQYKTKLLIDGKTSPNSGFPIIPFAELLGAKASIEDYEVVYQGMKIDCQEEARSAIQSFWLYISGVPQTTLGRYLKITKTRFGSSRTPITSYACCSTGTGARRRVYTYFVASEFTQAITPAKRFYNPGDVITCHIYVSTLVDVNMAREALQGVGIRITTVLLDNSIQVLERLHITSLPLPDYHKGVKQYRIQCLLDGLQRTRETVANAHCKDFLCSVCF</sequence>
<dbReference type="EMBL" id="UYSU01000034">
    <property type="protein sequence ID" value="VDL81397.1"/>
    <property type="molecule type" value="Genomic_DNA"/>
</dbReference>
<organism evidence="1 2">
    <name type="scientific">Schistocephalus solidus</name>
    <name type="common">Tapeworm</name>
    <dbReference type="NCBI Taxonomy" id="70667"/>
    <lineage>
        <taxon>Eukaryota</taxon>
        <taxon>Metazoa</taxon>
        <taxon>Spiralia</taxon>
        <taxon>Lophotrochozoa</taxon>
        <taxon>Platyhelminthes</taxon>
        <taxon>Cestoda</taxon>
        <taxon>Eucestoda</taxon>
        <taxon>Diphyllobothriidea</taxon>
        <taxon>Diphyllobothriidae</taxon>
        <taxon>Schistocephalus</taxon>
    </lineage>
</organism>
<gene>
    <name evidence="1" type="ORF">SSLN_LOCUS73</name>
</gene>
<dbReference type="OrthoDB" id="10616982at2759"/>
<reference evidence="1 2" key="1">
    <citation type="submission" date="2018-11" db="EMBL/GenBank/DDBJ databases">
        <authorList>
            <consortium name="Pathogen Informatics"/>
        </authorList>
    </citation>
    <scope>NUCLEOTIDE SEQUENCE [LARGE SCALE GENOMIC DNA]</scope>
    <source>
        <strain evidence="1 2">NST_G2</strain>
    </source>
</reference>
<keyword evidence="2" id="KW-1185">Reference proteome</keyword>